<evidence type="ECO:0000259" key="8">
    <source>
        <dbReference type="PROSITE" id="PS50195"/>
    </source>
</evidence>
<dbReference type="Pfam" id="PF10456">
    <property type="entry name" value="BAR_3_WASP_bdg"/>
    <property type="match status" value="1"/>
</dbReference>
<dbReference type="EMBL" id="CAJOBI010001378">
    <property type="protein sequence ID" value="CAF3878240.1"/>
    <property type="molecule type" value="Genomic_DNA"/>
</dbReference>
<evidence type="ECO:0000313" key="10">
    <source>
        <dbReference type="Proteomes" id="UP000676336"/>
    </source>
</evidence>
<dbReference type="SMART" id="SM00326">
    <property type="entry name" value="SH3"/>
    <property type="match status" value="1"/>
</dbReference>
<dbReference type="GO" id="GO:0006897">
    <property type="term" value="P:endocytosis"/>
    <property type="evidence" value="ECO:0007669"/>
    <property type="project" value="TreeGrafter"/>
</dbReference>
<dbReference type="SUPFAM" id="SSF64268">
    <property type="entry name" value="PX domain"/>
    <property type="match status" value="1"/>
</dbReference>
<dbReference type="InterPro" id="IPR036028">
    <property type="entry name" value="SH3-like_dom_sf"/>
</dbReference>
<dbReference type="PROSITE" id="PS50195">
    <property type="entry name" value="PX"/>
    <property type="match status" value="1"/>
</dbReference>
<evidence type="ECO:0008006" key="11">
    <source>
        <dbReference type="Google" id="ProtNLM"/>
    </source>
</evidence>
<dbReference type="InterPro" id="IPR019497">
    <property type="entry name" value="Sorting_nexin_WASP-bd-dom"/>
</dbReference>
<dbReference type="GO" id="GO:0097320">
    <property type="term" value="P:plasma membrane tubulation"/>
    <property type="evidence" value="ECO:0007669"/>
    <property type="project" value="TreeGrafter"/>
</dbReference>
<dbReference type="PRINTS" id="PR00452">
    <property type="entry name" value="SH3DOMAIN"/>
</dbReference>
<dbReference type="SMART" id="SM00312">
    <property type="entry name" value="PX"/>
    <property type="match status" value="1"/>
</dbReference>
<name>A0A8S2L1V2_9BILA</name>
<dbReference type="GO" id="GO:0016197">
    <property type="term" value="P:endosomal transport"/>
    <property type="evidence" value="ECO:0007669"/>
    <property type="project" value="TreeGrafter"/>
</dbReference>
<comment type="caution">
    <text evidence="9">The sequence shown here is derived from an EMBL/GenBank/DDBJ whole genome shotgun (WGS) entry which is preliminary data.</text>
</comment>
<dbReference type="Gene3D" id="2.30.30.40">
    <property type="entry name" value="SH3 Domains"/>
    <property type="match status" value="1"/>
</dbReference>
<evidence type="ECO:0000256" key="6">
    <source>
        <dbReference type="PROSITE-ProRule" id="PRU00192"/>
    </source>
</evidence>
<dbReference type="InterPro" id="IPR027267">
    <property type="entry name" value="AH/BAR_dom_sf"/>
</dbReference>
<keyword evidence="3 6" id="KW-0728">SH3 domain</keyword>
<dbReference type="Pfam" id="PF00018">
    <property type="entry name" value="SH3_1"/>
    <property type="match status" value="1"/>
</dbReference>
<protein>
    <recommendedName>
        <fullName evidence="11">Sorting nexin</fullName>
    </recommendedName>
</protein>
<dbReference type="AlphaFoldDB" id="A0A8S2L1V2"/>
<evidence type="ECO:0000256" key="2">
    <source>
        <dbReference type="ARBA" id="ARBA00010883"/>
    </source>
</evidence>
<feature type="domain" description="SH3" evidence="7">
    <location>
        <begin position="3"/>
        <end position="64"/>
    </location>
</feature>
<evidence type="ECO:0000256" key="4">
    <source>
        <dbReference type="ARBA" id="ARBA00023136"/>
    </source>
</evidence>
<organism evidence="9 10">
    <name type="scientific">Rotaria magnacalcarata</name>
    <dbReference type="NCBI Taxonomy" id="392030"/>
    <lineage>
        <taxon>Eukaryota</taxon>
        <taxon>Metazoa</taxon>
        <taxon>Spiralia</taxon>
        <taxon>Gnathifera</taxon>
        <taxon>Rotifera</taxon>
        <taxon>Eurotatoria</taxon>
        <taxon>Bdelloidea</taxon>
        <taxon>Philodinida</taxon>
        <taxon>Philodinidae</taxon>
        <taxon>Rotaria</taxon>
    </lineage>
</organism>
<evidence type="ECO:0000256" key="3">
    <source>
        <dbReference type="ARBA" id="ARBA00022443"/>
    </source>
</evidence>
<evidence type="ECO:0000259" key="7">
    <source>
        <dbReference type="PROSITE" id="PS50002"/>
    </source>
</evidence>
<dbReference type="FunFam" id="3.30.1520.10:FF:000004">
    <property type="entry name" value="Sorting nexin"/>
    <property type="match status" value="1"/>
</dbReference>
<keyword evidence="5" id="KW-0968">Cytoplasmic vesicle</keyword>
<dbReference type="GO" id="GO:0005886">
    <property type="term" value="C:plasma membrane"/>
    <property type="evidence" value="ECO:0007669"/>
    <property type="project" value="TreeGrafter"/>
</dbReference>
<dbReference type="GO" id="GO:0035091">
    <property type="term" value="F:phosphatidylinositol binding"/>
    <property type="evidence" value="ECO:0007669"/>
    <property type="project" value="InterPro"/>
</dbReference>
<dbReference type="PROSITE" id="PS50002">
    <property type="entry name" value="SH3"/>
    <property type="match status" value="1"/>
</dbReference>
<evidence type="ECO:0000256" key="5">
    <source>
        <dbReference type="ARBA" id="ARBA00023329"/>
    </source>
</evidence>
<feature type="domain" description="PX" evidence="8">
    <location>
        <begin position="223"/>
        <end position="333"/>
    </location>
</feature>
<dbReference type="Proteomes" id="UP000676336">
    <property type="component" value="Unassembled WGS sequence"/>
</dbReference>
<dbReference type="GO" id="GO:0030659">
    <property type="term" value="C:cytoplasmic vesicle membrane"/>
    <property type="evidence" value="ECO:0007669"/>
    <property type="project" value="UniProtKB-SubCell"/>
</dbReference>
<dbReference type="Pfam" id="PF00787">
    <property type="entry name" value="PX"/>
    <property type="match status" value="1"/>
</dbReference>
<dbReference type="Gene3D" id="3.30.1520.10">
    <property type="entry name" value="Phox-like domain"/>
    <property type="match status" value="1"/>
</dbReference>
<gene>
    <name evidence="9" type="ORF">SMN809_LOCUS5467</name>
</gene>
<evidence type="ECO:0000256" key="1">
    <source>
        <dbReference type="ARBA" id="ARBA00004156"/>
    </source>
</evidence>
<dbReference type="Gene3D" id="1.20.1270.60">
    <property type="entry name" value="Arfaptin homology (AH) domain/BAR domain"/>
    <property type="match status" value="1"/>
</dbReference>
<keyword evidence="4" id="KW-0472">Membrane</keyword>
<comment type="similarity">
    <text evidence="2">Belongs to the sorting nexin family.</text>
</comment>
<dbReference type="PANTHER" id="PTHR45827">
    <property type="entry name" value="SORTING NEXIN"/>
    <property type="match status" value="1"/>
</dbReference>
<dbReference type="PANTHER" id="PTHR45827:SF1">
    <property type="entry name" value="SORTING NEXIN"/>
    <property type="match status" value="1"/>
</dbReference>
<comment type="subcellular location">
    <subcellularLocation>
        <location evidence="1">Cytoplasmic vesicle membrane</location>
    </subcellularLocation>
</comment>
<dbReference type="SUPFAM" id="SSF50044">
    <property type="entry name" value="SH3-domain"/>
    <property type="match status" value="1"/>
</dbReference>
<dbReference type="InterPro" id="IPR036871">
    <property type="entry name" value="PX_dom_sf"/>
</dbReference>
<accession>A0A8S2L1V2</accession>
<sequence length="565" mass="64992">MASNVYTARALFDFVGENSNELNFNQNEILTITSASNETPWWSAQNSLGQTGLIPSNYVELIYDEPELPQQIPTQQNTQYAYGQTQEDGLSPELIPKANHSLEFEPEQPQIQFSNFTPINDWPIPTQPQTQEETLLSQQITDANQSNSLTSTTAQNNTLSTAEIDTKGAAAAAAAKARFFDKHGIDNYLLRGCKTKSDEQVQINFGEREGGVHWIYNATMAPFTCKIEEPSKVSKLAGAKSFMEYKIHTEISGNRFVARRYKHFDWFHTQLTNKFRFICIPPLPGKQITGRFEQEFVAERRRQLEMWLNRICRHPVLSASFAVQHFVSCERTEANDKEWKAGKRKIEKDESKDALWLNCVSFLNSTLSDAEIQLRIDEFAQHQPNLEIQLRNLGQGLMKYLERHTEIYERDIQRIGELFAKFQKVLQIDTTTPGNQELSDSTLKVSNAYNSIADLYKTKASEGIRDFNERVQEYIGLLTCFPLILNMQKSSFEFMRSLQQRPPADFNSILHRSQVLNHVVLAEINFFQKEKVKDLNLYMKTLIDEQVQFYEKITSELKDATVTFH</sequence>
<dbReference type="InterPro" id="IPR001452">
    <property type="entry name" value="SH3_domain"/>
</dbReference>
<proteinExistence type="inferred from homology"/>
<dbReference type="InterPro" id="IPR001683">
    <property type="entry name" value="PX_dom"/>
</dbReference>
<reference evidence="9" key="1">
    <citation type="submission" date="2021-02" db="EMBL/GenBank/DDBJ databases">
        <authorList>
            <person name="Nowell W R."/>
        </authorList>
    </citation>
    <scope>NUCLEOTIDE SEQUENCE</scope>
</reference>
<evidence type="ECO:0000313" key="9">
    <source>
        <dbReference type="EMBL" id="CAF3878240.1"/>
    </source>
</evidence>